<dbReference type="InterPro" id="IPR036653">
    <property type="entry name" value="CinA-like_C"/>
</dbReference>
<dbReference type="Gene3D" id="3.90.950.20">
    <property type="entry name" value="CinA-like"/>
    <property type="match status" value="1"/>
</dbReference>
<proteinExistence type="predicted"/>
<dbReference type="SUPFAM" id="SSF142433">
    <property type="entry name" value="CinA-like"/>
    <property type="match status" value="1"/>
</dbReference>
<name>A0A250KSQ7_9GAMM</name>
<dbReference type="InterPro" id="IPR008136">
    <property type="entry name" value="CinA_C"/>
</dbReference>
<gene>
    <name evidence="2" type="ORF">sS8_2655</name>
</gene>
<dbReference type="Proteomes" id="UP000266313">
    <property type="component" value="Chromosome"/>
</dbReference>
<dbReference type="Pfam" id="PF02464">
    <property type="entry name" value="CinA"/>
    <property type="match status" value="1"/>
</dbReference>
<organism evidence="2 3">
    <name type="scientific">Methylocaldum marinum</name>
    <dbReference type="NCBI Taxonomy" id="1432792"/>
    <lineage>
        <taxon>Bacteria</taxon>
        <taxon>Pseudomonadati</taxon>
        <taxon>Pseudomonadota</taxon>
        <taxon>Gammaproteobacteria</taxon>
        <taxon>Methylococcales</taxon>
        <taxon>Methylococcaceae</taxon>
        <taxon>Methylocaldum</taxon>
    </lineage>
</organism>
<reference evidence="2 3" key="1">
    <citation type="submission" date="2016-12" db="EMBL/GenBank/DDBJ databases">
        <title>Genome sequencing of Methylocaldum marinum.</title>
        <authorList>
            <person name="Takeuchi M."/>
            <person name="Kamagata Y."/>
            <person name="Hiraoka S."/>
            <person name="Oshima K."/>
            <person name="Hattori M."/>
            <person name="Iwasaki W."/>
        </authorList>
    </citation>
    <scope>NUCLEOTIDE SEQUENCE [LARGE SCALE GENOMIC DNA]</scope>
    <source>
        <strain evidence="2 3">S8</strain>
    </source>
</reference>
<dbReference type="NCBIfam" id="TIGR00199">
    <property type="entry name" value="PncC_domain"/>
    <property type="match status" value="1"/>
</dbReference>
<accession>A0A250KSQ7</accession>
<dbReference type="RefSeq" id="WP_119629980.1">
    <property type="nucleotide sequence ID" value="NZ_AP017928.1"/>
</dbReference>
<evidence type="ECO:0000259" key="1">
    <source>
        <dbReference type="Pfam" id="PF02464"/>
    </source>
</evidence>
<evidence type="ECO:0000313" key="3">
    <source>
        <dbReference type="Proteomes" id="UP000266313"/>
    </source>
</evidence>
<dbReference type="OrthoDB" id="9801454at2"/>
<dbReference type="KEGG" id="mmai:sS8_2655"/>
<protein>
    <submittedName>
        <fullName evidence="2">Competence/damage inducible protein CinA</fullName>
    </submittedName>
</protein>
<dbReference type="AlphaFoldDB" id="A0A250KSQ7"/>
<sequence length="164" mass="17438">MTEDEALYELAREVGQTLSLQGRMLVLAESCTGGWVSHCITDVPGSSAWFDRGFVTYSNRSKCELLGVAAETLRVYGAVSGETVRAMAVGALSHSAANIAAAVSGIAGPTGGTPDKPVGTVWFAWQRDDGIFCVQSVRFGGDRRAVRRQAVRVALQGILDVCRD</sequence>
<keyword evidence="3" id="KW-1185">Reference proteome</keyword>
<dbReference type="EMBL" id="AP017928">
    <property type="protein sequence ID" value="BBA34602.1"/>
    <property type="molecule type" value="Genomic_DNA"/>
</dbReference>
<evidence type="ECO:0000313" key="2">
    <source>
        <dbReference type="EMBL" id="BBA34602.1"/>
    </source>
</evidence>
<feature type="domain" description="CinA C-terminal" evidence="1">
    <location>
        <begin position="9"/>
        <end position="160"/>
    </location>
</feature>